<dbReference type="InterPro" id="IPR002182">
    <property type="entry name" value="NB-ARC"/>
</dbReference>
<dbReference type="PANTHER" id="PTHR19338:SF32">
    <property type="entry name" value="OS06G0287500 PROTEIN"/>
    <property type="match status" value="1"/>
</dbReference>
<evidence type="ECO:0000256" key="1">
    <source>
        <dbReference type="ARBA" id="ARBA00008894"/>
    </source>
</evidence>
<gene>
    <name evidence="6" type="ORF">BUALT_Bualt03G0120400</name>
</gene>
<protein>
    <recommendedName>
        <fullName evidence="5">NB-ARC domain-containing protein</fullName>
    </recommendedName>
</protein>
<comment type="similarity">
    <text evidence="1">Belongs to the disease resistance NB-LRR family.</text>
</comment>
<keyword evidence="4" id="KW-0067">ATP-binding</keyword>
<dbReference type="SUPFAM" id="SSF52540">
    <property type="entry name" value="P-loop containing nucleoside triphosphate hydrolases"/>
    <property type="match status" value="1"/>
</dbReference>
<dbReference type="EMBL" id="WHWC01000003">
    <property type="protein sequence ID" value="KAG8386162.1"/>
    <property type="molecule type" value="Genomic_DNA"/>
</dbReference>
<name>A0AAV6Y1G9_9LAMI</name>
<organism evidence="6 7">
    <name type="scientific">Buddleja alternifolia</name>
    <dbReference type="NCBI Taxonomy" id="168488"/>
    <lineage>
        <taxon>Eukaryota</taxon>
        <taxon>Viridiplantae</taxon>
        <taxon>Streptophyta</taxon>
        <taxon>Embryophyta</taxon>
        <taxon>Tracheophyta</taxon>
        <taxon>Spermatophyta</taxon>
        <taxon>Magnoliopsida</taxon>
        <taxon>eudicotyledons</taxon>
        <taxon>Gunneridae</taxon>
        <taxon>Pentapetalae</taxon>
        <taxon>asterids</taxon>
        <taxon>lamiids</taxon>
        <taxon>Lamiales</taxon>
        <taxon>Scrophulariaceae</taxon>
        <taxon>Buddlejeae</taxon>
        <taxon>Buddleja</taxon>
    </lineage>
</organism>
<dbReference type="PRINTS" id="PR00364">
    <property type="entry name" value="DISEASERSIST"/>
</dbReference>
<reference evidence="6" key="1">
    <citation type="submission" date="2019-10" db="EMBL/GenBank/DDBJ databases">
        <authorList>
            <person name="Zhang R."/>
            <person name="Pan Y."/>
            <person name="Wang J."/>
            <person name="Ma R."/>
            <person name="Yu S."/>
        </authorList>
    </citation>
    <scope>NUCLEOTIDE SEQUENCE</scope>
    <source>
        <strain evidence="6">LA-IB0</strain>
        <tissue evidence="6">Leaf</tissue>
    </source>
</reference>
<dbReference type="FunFam" id="3.40.50.300:FF:001091">
    <property type="entry name" value="Probable disease resistance protein At1g61300"/>
    <property type="match status" value="1"/>
</dbReference>
<evidence type="ECO:0000313" key="7">
    <source>
        <dbReference type="Proteomes" id="UP000826271"/>
    </source>
</evidence>
<comment type="caution">
    <text evidence="6">The sequence shown here is derived from an EMBL/GenBank/DDBJ whole genome shotgun (WGS) entry which is preliminary data.</text>
</comment>
<feature type="domain" description="NB-ARC" evidence="5">
    <location>
        <begin position="94"/>
        <end position="270"/>
    </location>
</feature>
<sequence length="295" mass="33640">MDKFMLRFAGRRSEAFFDCIKRIYVSLKNLKARRQISLEMGAIRSRMKSISESQQRYKDIYGTSDQESGRAKSTWYDSRGDALLLEEAKAVGIEKPKKQLIQWLSATDACGLKVISVVGTSGLGKTTLVKKVYDDPTVKIHFSSHVWMIVSNSFELEELLRTMIRRLVSEVKQPLPQGIKVMDADEMKEFIYKFLQHRSYIIVLDDVWRVGAWEAIRYVFPRSEAFGFIIITSHFQSICHTSSIETNGHVYNLEPLSQEKSKTLFCGKAFLGGSCPSYLAEIAEIVLKNVKVCPL</sequence>
<evidence type="ECO:0000259" key="5">
    <source>
        <dbReference type="Pfam" id="PF00931"/>
    </source>
</evidence>
<dbReference type="Proteomes" id="UP000826271">
    <property type="component" value="Unassembled WGS sequence"/>
</dbReference>
<accession>A0AAV6Y1G9</accession>
<dbReference type="GO" id="GO:0006952">
    <property type="term" value="P:defense response"/>
    <property type="evidence" value="ECO:0007669"/>
    <property type="project" value="UniProtKB-KW"/>
</dbReference>
<dbReference type="Gene3D" id="3.40.50.300">
    <property type="entry name" value="P-loop containing nucleotide triphosphate hydrolases"/>
    <property type="match status" value="1"/>
</dbReference>
<evidence type="ECO:0000256" key="2">
    <source>
        <dbReference type="ARBA" id="ARBA00022741"/>
    </source>
</evidence>
<keyword evidence="3" id="KW-0611">Plant defense</keyword>
<dbReference type="Pfam" id="PF00931">
    <property type="entry name" value="NB-ARC"/>
    <property type="match status" value="1"/>
</dbReference>
<dbReference type="GO" id="GO:0043531">
    <property type="term" value="F:ADP binding"/>
    <property type="evidence" value="ECO:0007669"/>
    <property type="project" value="InterPro"/>
</dbReference>
<keyword evidence="7" id="KW-1185">Reference proteome</keyword>
<dbReference type="InterPro" id="IPR027417">
    <property type="entry name" value="P-loop_NTPase"/>
</dbReference>
<dbReference type="AlphaFoldDB" id="A0AAV6Y1G9"/>
<evidence type="ECO:0000256" key="3">
    <source>
        <dbReference type="ARBA" id="ARBA00022821"/>
    </source>
</evidence>
<evidence type="ECO:0000313" key="6">
    <source>
        <dbReference type="EMBL" id="KAG8386162.1"/>
    </source>
</evidence>
<evidence type="ECO:0000256" key="4">
    <source>
        <dbReference type="ARBA" id="ARBA00022840"/>
    </source>
</evidence>
<keyword evidence="2" id="KW-0547">Nucleotide-binding</keyword>
<dbReference type="PANTHER" id="PTHR19338">
    <property type="entry name" value="TRANSLOCASE OF INNER MITOCHONDRIAL MEMBRANE 13 HOMOLOG"/>
    <property type="match status" value="1"/>
</dbReference>
<proteinExistence type="inferred from homology"/>
<dbReference type="GO" id="GO:0005524">
    <property type="term" value="F:ATP binding"/>
    <property type="evidence" value="ECO:0007669"/>
    <property type="project" value="UniProtKB-KW"/>
</dbReference>